<evidence type="ECO:0000313" key="2">
    <source>
        <dbReference type="EMBL" id="KAK2086145.1"/>
    </source>
</evidence>
<dbReference type="Proteomes" id="UP001266305">
    <property type="component" value="Unassembled WGS sequence"/>
</dbReference>
<feature type="region of interest" description="Disordered" evidence="1">
    <location>
        <begin position="1"/>
        <end position="23"/>
    </location>
</feature>
<protein>
    <submittedName>
        <fullName evidence="2">Uncharacterized protein</fullName>
    </submittedName>
</protein>
<name>A0ABQ9TNL3_SAGOE</name>
<gene>
    <name evidence="2" type="ORF">P7K49_035570</name>
</gene>
<evidence type="ECO:0000256" key="1">
    <source>
        <dbReference type="SAM" id="MobiDB-lite"/>
    </source>
</evidence>
<organism evidence="2 3">
    <name type="scientific">Saguinus oedipus</name>
    <name type="common">Cotton-top tamarin</name>
    <name type="synonym">Oedipomidas oedipus</name>
    <dbReference type="NCBI Taxonomy" id="9490"/>
    <lineage>
        <taxon>Eukaryota</taxon>
        <taxon>Metazoa</taxon>
        <taxon>Chordata</taxon>
        <taxon>Craniata</taxon>
        <taxon>Vertebrata</taxon>
        <taxon>Euteleostomi</taxon>
        <taxon>Mammalia</taxon>
        <taxon>Eutheria</taxon>
        <taxon>Euarchontoglires</taxon>
        <taxon>Primates</taxon>
        <taxon>Haplorrhini</taxon>
        <taxon>Platyrrhini</taxon>
        <taxon>Cebidae</taxon>
        <taxon>Callitrichinae</taxon>
        <taxon>Saguinus</taxon>
    </lineage>
</organism>
<accession>A0ABQ9TNL3</accession>
<proteinExistence type="predicted"/>
<reference evidence="2 3" key="1">
    <citation type="submission" date="2023-05" db="EMBL/GenBank/DDBJ databases">
        <title>B98-5 Cell Line De Novo Hybrid Assembly: An Optical Mapping Approach.</title>
        <authorList>
            <person name="Kananen K."/>
            <person name="Auerbach J.A."/>
            <person name="Kautto E."/>
            <person name="Blachly J.S."/>
        </authorList>
    </citation>
    <scope>NUCLEOTIDE SEQUENCE [LARGE SCALE GENOMIC DNA]</scope>
    <source>
        <strain evidence="2">B95-8</strain>
        <tissue evidence="2">Cell line</tissue>
    </source>
</reference>
<sequence length="183" mass="19717">MGHPPPHGIQAEKATSMKSHTKGLSSVPLRATQGLPGWAAPGKSSVRPAGSNVGNLKEVLLLLWTKSGPPNWKFPMLDPWAQHHPEKCLFAPVCDSSPGTQDLSVQEVRVAFQSNPLPPAASPGRGLGLRTPSLLELPAVWPAGDCFWCLTEGHCSGLWLEESLLPDFYMNSSKLITVRPSCH</sequence>
<dbReference type="EMBL" id="JASSZA010000020">
    <property type="protein sequence ID" value="KAK2086145.1"/>
    <property type="molecule type" value="Genomic_DNA"/>
</dbReference>
<comment type="caution">
    <text evidence="2">The sequence shown here is derived from an EMBL/GenBank/DDBJ whole genome shotgun (WGS) entry which is preliminary data.</text>
</comment>
<keyword evidence="3" id="KW-1185">Reference proteome</keyword>
<evidence type="ECO:0000313" key="3">
    <source>
        <dbReference type="Proteomes" id="UP001266305"/>
    </source>
</evidence>